<accession>A0ABP0J537</accession>
<keyword evidence="2" id="KW-1185">Reference proteome</keyword>
<sequence length="223" mass="25329">MLKKCGGEMTPAALALVVAQLCSRTASWLFYCLVAGKGKGQADMMFHQFFGTPGLDASVWNTAEVPPYYVPKVLEWLKSCPGTKWPEEKALRLYFAAWWIYGHMDGDWLLQKQSTMIDARLHASLLKPNISFQAVCWEATEQACETLESLDKKFQEWSNMEPPDVDSLDDGLAKAKLLKASGRDKDLEEMLKRNPNHLQILEMRKTLKRKRASIPSDTSRMLN</sequence>
<dbReference type="EMBL" id="CAXAMN010004447">
    <property type="protein sequence ID" value="CAK9009494.1"/>
    <property type="molecule type" value="Genomic_DNA"/>
</dbReference>
<name>A0ABP0J537_9DINO</name>
<dbReference type="Proteomes" id="UP001642484">
    <property type="component" value="Unassembled WGS sequence"/>
</dbReference>
<protein>
    <submittedName>
        <fullName evidence="1">Uncharacterized protein</fullName>
    </submittedName>
</protein>
<organism evidence="1 2">
    <name type="scientific">Durusdinium trenchii</name>
    <dbReference type="NCBI Taxonomy" id="1381693"/>
    <lineage>
        <taxon>Eukaryota</taxon>
        <taxon>Sar</taxon>
        <taxon>Alveolata</taxon>
        <taxon>Dinophyceae</taxon>
        <taxon>Suessiales</taxon>
        <taxon>Symbiodiniaceae</taxon>
        <taxon>Durusdinium</taxon>
    </lineage>
</organism>
<gene>
    <name evidence="1" type="ORF">CCMP2556_LOCUS9688</name>
</gene>
<evidence type="ECO:0000313" key="1">
    <source>
        <dbReference type="EMBL" id="CAK9009494.1"/>
    </source>
</evidence>
<proteinExistence type="predicted"/>
<evidence type="ECO:0000313" key="2">
    <source>
        <dbReference type="Proteomes" id="UP001642484"/>
    </source>
</evidence>
<comment type="caution">
    <text evidence="1">The sequence shown here is derived from an EMBL/GenBank/DDBJ whole genome shotgun (WGS) entry which is preliminary data.</text>
</comment>
<reference evidence="1 2" key="1">
    <citation type="submission" date="2024-02" db="EMBL/GenBank/DDBJ databases">
        <authorList>
            <person name="Chen Y."/>
            <person name="Shah S."/>
            <person name="Dougan E. K."/>
            <person name="Thang M."/>
            <person name="Chan C."/>
        </authorList>
    </citation>
    <scope>NUCLEOTIDE SEQUENCE [LARGE SCALE GENOMIC DNA]</scope>
</reference>